<protein>
    <submittedName>
        <fullName evidence="4">ABC transporter substrate-binding protein</fullName>
    </submittedName>
</protein>
<accession>A0A6B0YYF4</accession>
<dbReference type="Gene3D" id="3.40.50.2300">
    <property type="match status" value="2"/>
</dbReference>
<dbReference type="PANTHER" id="PTHR47151">
    <property type="entry name" value="LEU/ILE/VAL-BINDING ABC TRANSPORTER SUBUNIT"/>
    <property type="match status" value="1"/>
</dbReference>
<evidence type="ECO:0000259" key="3">
    <source>
        <dbReference type="Pfam" id="PF13458"/>
    </source>
</evidence>
<dbReference type="InterPro" id="IPR028082">
    <property type="entry name" value="Peripla_BP_I"/>
</dbReference>
<dbReference type="EMBL" id="VXRG01000157">
    <property type="protein sequence ID" value="MXY95491.1"/>
    <property type="molecule type" value="Genomic_DNA"/>
</dbReference>
<keyword evidence="2" id="KW-0732">Signal</keyword>
<name>A0A6B0YYF4_9CHLR</name>
<feature type="non-terminal residue" evidence="4">
    <location>
        <position position="1"/>
    </location>
</feature>
<evidence type="ECO:0000256" key="2">
    <source>
        <dbReference type="ARBA" id="ARBA00022729"/>
    </source>
</evidence>
<dbReference type="InterPro" id="IPR028081">
    <property type="entry name" value="Leu-bd"/>
</dbReference>
<dbReference type="SUPFAM" id="SSF53822">
    <property type="entry name" value="Periplasmic binding protein-like I"/>
    <property type="match status" value="1"/>
</dbReference>
<proteinExistence type="inferred from homology"/>
<dbReference type="CDD" id="cd06342">
    <property type="entry name" value="PBP1_ABC_LIVBP-like"/>
    <property type="match status" value="1"/>
</dbReference>
<reference evidence="4" key="1">
    <citation type="submission" date="2019-09" db="EMBL/GenBank/DDBJ databases">
        <title>Characterisation of the sponge microbiome using genome-centric metagenomics.</title>
        <authorList>
            <person name="Engelberts J.P."/>
            <person name="Robbins S.J."/>
            <person name="De Goeij J.M."/>
            <person name="Aranda M."/>
            <person name="Bell S.C."/>
            <person name="Webster N.S."/>
        </authorList>
    </citation>
    <scope>NUCLEOTIDE SEQUENCE</scope>
    <source>
        <strain evidence="4">SB0664_bin_27</strain>
    </source>
</reference>
<dbReference type="PANTHER" id="PTHR47151:SF2">
    <property type="entry name" value="AMINO ACID BINDING PROTEIN"/>
    <property type="match status" value="1"/>
</dbReference>
<evidence type="ECO:0000313" key="4">
    <source>
        <dbReference type="EMBL" id="MXY95491.1"/>
    </source>
</evidence>
<comment type="similarity">
    <text evidence="1">Belongs to the leucine-binding protein family.</text>
</comment>
<evidence type="ECO:0000256" key="1">
    <source>
        <dbReference type="ARBA" id="ARBA00010062"/>
    </source>
</evidence>
<comment type="caution">
    <text evidence="4">The sequence shown here is derived from an EMBL/GenBank/DDBJ whole genome shotgun (WGS) entry which is preliminary data.</text>
</comment>
<dbReference type="AlphaFoldDB" id="A0A6B0YYF4"/>
<feature type="domain" description="Leucine-binding protein" evidence="3">
    <location>
        <begin position="59"/>
        <end position="390"/>
    </location>
</feature>
<sequence length="410" mass="42295">AVGRRGLVLWAALVLGLVLGGGCVPESPLGMVVVGPGEEIHIRSLEVLTGIGVRGIPRQRAVALAVEDYGPIKGHRVTMGAGLDTLCTAEGGRAAAETVVGDSRVVGVIGTSCSVGAVEAAPLLSEAGLVMISASNTAPSLTSDLRGNAGVHSHAGYYRTASNDLHQGQAVAEFVYHGLGLRRMATVDDGDPYTSGYTGAFAAAFEALGGAVVAAARISRGDRDMAPVLSRIGAESPEGLFFPVFPDEAASIARQAGQVEGLEALVLIGPDSLLLAAPEVLGFYVVVPELRFSGNVNDATGKSGDEVVADYAARYGEAPTSASMVHAYDAATLLLRAIEAVAVADGETLYIDRARLREALSGTRDFQGLIGEISCDRFGDCGTGRAYVVQHTDAAVTDIRALPVVYEYSP</sequence>
<dbReference type="Pfam" id="PF13458">
    <property type="entry name" value="Peripla_BP_6"/>
    <property type="match status" value="1"/>
</dbReference>
<organism evidence="4">
    <name type="scientific">Caldilineaceae bacterium SB0664_bin_27</name>
    <dbReference type="NCBI Taxonomy" id="2605260"/>
    <lineage>
        <taxon>Bacteria</taxon>
        <taxon>Bacillati</taxon>
        <taxon>Chloroflexota</taxon>
        <taxon>Caldilineae</taxon>
        <taxon>Caldilineales</taxon>
        <taxon>Caldilineaceae</taxon>
    </lineage>
</organism>
<gene>
    <name evidence="4" type="ORF">F4Y42_18790</name>
</gene>